<dbReference type="Pfam" id="PF03963">
    <property type="entry name" value="FlgD"/>
    <property type="match status" value="1"/>
</dbReference>
<accession>A0A516H3Q3</accession>
<dbReference type="Gene3D" id="2.60.40.4070">
    <property type="match status" value="1"/>
</dbReference>
<dbReference type="EMBL" id="CP041636">
    <property type="protein sequence ID" value="QDO98406.1"/>
    <property type="molecule type" value="Genomic_DNA"/>
</dbReference>
<feature type="domain" description="FlgD/Vpr Ig-like" evidence="7">
    <location>
        <begin position="106"/>
        <end position="180"/>
    </location>
</feature>
<keyword evidence="8" id="KW-0969">Cilium</keyword>
<keyword evidence="3 5" id="KW-1005">Bacterial flagellum biogenesis</keyword>
<dbReference type="OrthoDB" id="9785233at2"/>
<dbReference type="KEGG" id="fer:FNB15_14485"/>
<comment type="similarity">
    <text evidence="1 5">Belongs to the FlgD family.</text>
</comment>
<dbReference type="Pfam" id="PF13860">
    <property type="entry name" value="FlgD_ig"/>
    <property type="match status" value="1"/>
</dbReference>
<evidence type="ECO:0000259" key="7">
    <source>
        <dbReference type="Pfam" id="PF13860"/>
    </source>
</evidence>
<evidence type="ECO:0000256" key="2">
    <source>
        <dbReference type="ARBA" id="ARBA00016013"/>
    </source>
</evidence>
<evidence type="ECO:0000256" key="1">
    <source>
        <dbReference type="ARBA" id="ARBA00010577"/>
    </source>
</evidence>
<reference evidence="8 9" key="1">
    <citation type="submission" date="2019-07" db="EMBL/GenBank/DDBJ databases">
        <title>Genome sequencing for Ferrovibrio sp. K5.</title>
        <authorList>
            <person name="Park S.-J."/>
        </authorList>
    </citation>
    <scope>NUCLEOTIDE SEQUENCE [LARGE SCALE GENOMIC DNA]</scope>
    <source>
        <strain evidence="8 9">K5</strain>
    </source>
</reference>
<evidence type="ECO:0000256" key="3">
    <source>
        <dbReference type="ARBA" id="ARBA00022795"/>
    </source>
</evidence>
<evidence type="ECO:0000256" key="5">
    <source>
        <dbReference type="RuleBase" id="RU362076"/>
    </source>
</evidence>
<evidence type="ECO:0000256" key="6">
    <source>
        <dbReference type="SAM" id="MobiDB-lite"/>
    </source>
</evidence>
<keyword evidence="9" id="KW-1185">Reference proteome</keyword>
<evidence type="ECO:0000313" key="9">
    <source>
        <dbReference type="Proteomes" id="UP000317496"/>
    </source>
</evidence>
<name>A0A516H3Q3_9PROT</name>
<dbReference type="Proteomes" id="UP000317496">
    <property type="component" value="Chromosome"/>
</dbReference>
<feature type="region of interest" description="Disordered" evidence="6">
    <location>
        <begin position="217"/>
        <end position="241"/>
    </location>
</feature>
<dbReference type="RefSeq" id="WP_144069387.1">
    <property type="nucleotide sequence ID" value="NZ_CP041636.1"/>
</dbReference>
<organism evidence="8 9">
    <name type="scientific">Ferrovibrio terrae</name>
    <dbReference type="NCBI Taxonomy" id="2594003"/>
    <lineage>
        <taxon>Bacteria</taxon>
        <taxon>Pseudomonadati</taxon>
        <taxon>Pseudomonadota</taxon>
        <taxon>Alphaproteobacteria</taxon>
        <taxon>Rhodospirillales</taxon>
        <taxon>Rhodospirillaceae</taxon>
        <taxon>Ferrovibrio</taxon>
    </lineage>
</organism>
<sequence>MVTGVSNVNTNQASAANNSASALAGNFEMFLHLLTTQLKNQDPTSPMDPSEFTQQLVQFSQVEQQININKNLESMMAMLKTQQSSANLNYIGKVIDFESPDVELAEGGSAFWTYNLPPGTEMVEFKIVDEDGKVVRSGSMPAKDVVMGPNGRTEVAWDGTDAEGDECDPGTYTLEIKAKDSAGKVIDGANVNGRGYVQSVEVIDGVQYLIASGTKVPPDEVVGAFDPGQIPEPEDPEEEEA</sequence>
<dbReference type="InterPro" id="IPR005648">
    <property type="entry name" value="FlgD"/>
</dbReference>
<proteinExistence type="inferred from homology"/>
<keyword evidence="8" id="KW-0966">Cell projection</keyword>
<feature type="compositionally biased region" description="Acidic residues" evidence="6">
    <location>
        <begin position="232"/>
        <end position="241"/>
    </location>
</feature>
<gene>
    <name evidence="8" type="ORF">FNB15_14485</name>
</gene>
<keyword evidence="8" id="KW-0282">Flagellum</keyword>
<dbReference type="AlphaFoldDB" id="A0A516H3Q3"/>
<dbReference type="InterPro" id="IPR025965">
    <property type="entry name" value="FlgD/Vpr_Ig-like"/>
</dbReference>
<protein>
    <recommendedName>
        <fullName evidence="2 5">Basal-body rod modification protein FlgD</fullName>
    </recommendedName>
</protein>
<evidence type="ECO:0000313" key="8">
    <source>
        <dbReference type="EMBL" id="QDO98406.1"/>
    </source>
</evidence>
<comment type="function">
    <text evidence="4 5">Required for flagellar hook formation. May act as a scaffolding protein.</text>
</comment>
<evidence type="ECO:0000256" key="4">
    <source>
        <dbReference type="ARBA" id="ARBA00024746"/>
    </source>
</evidence>
<dbReference type="GO" id="GO:0044781">
    <property type="term" value="P:bacterial-type flagellum organization"/>
    <property type="evidence" value="ECO:0007669"/>
    <property type="project" value="UniProtKB-UniRule"/>
</dbReference>